<name>A0A9D4TFB7_CHLVU</name>
<comment type="caution">
    <text evidence="3">The sequence shown here is derived from an EMBL/GenBank/DDBJ whole genome shotgun (WGS) entry which is preliminary data.</text>
</comment>
<sequence length="384" mass="41705">MATTSDWDIASKRVVITGSTSGIGRETAAQLAAQGAHVVLACRNLPLAEQVAADIRRQHLGATVEVGPQLDLASLESIRQFAAAYKRSGQPLHVLINNAGMLTLAGTNYQRPWQTPEGVGGLCQVNYLGPYALTRLLEDTLQQSAPARVVNLSSVTHRFGWLGDVARFLPSWVPGSYYPSTKLANVLFANEMQRRLGEHGVQSCAVDPGGVASKIWDHSAFAKPPLSWVINNLYAPTSDGAAAVVHAATVPWGRERLAAAAINQRWSQPPGSRSRRNAARPLPDLRFYARGLFTSPLVTSWRGIPQRGFRSRVRQTVWGLSTLAHSLLDWPLRRLSGGRILAQTRCVPSAPLSYDSTLAAQLWDLSADAAQLPRDCKLVGKAKR</sequence>
<keyword evidence="4" id="KW-1185">Reference proteome</keyword>
<dbReference type="Proteomes" id="UP001055712">
    <property type="component" value="Unassembled WGS sequence"/>
</dbReference>
<reference evidence="3" key="1">
    <citation type="journal article" date="2019" name="Plant J.">
        <title>Chlorella vulgaris genome assembly and annotation reveals the molecular basis for metabolic acclimation to high light conditions.</title>
        <authorList>
            <person name="Cecchin M."/>
            <person name="Marcolungo L."/>
            <person name="Rossato M."/>
            <person name="Girolomoni L."/>
            <person name="Cosentino E."/>
            <person name="Cuine S."/>
            <person name="Li-Beisson Y."/>
            <person name="Delledonne M."/>
            <person name="Ballottari M."/>
        </authorList>
    </citation>
    <scope>NUCLEOTIDE SEQUENCE</scope>
    <source>
        <strain evidence="3">211/11P</strain>
    </source>
</reference>
<evidence type="ECO:0000313" key="4">
    <source>
        <dbReference type="Proteomes" id="UP001055712"/>
    </source>
</evidence>
<dbReference type="SUPFAM" id="SSF51735">
    <property type="entry name" value="NAD(P)-binding Rossmann-fold domains"/>
    <property type="match status" value="1"/>
</dbReference>
<accession>A0A9D4TFB7</accession>
<dbReference type="InterPro" id="IPR002347">
    <property type="entry name" value="SDR_fam"/>
</dbReference>
<protein>
    <submittedName>
        <fullName evidence="3">Uncharacterized protein</fullName>
    </submittedName>
</protein>
<dbReference type="Gene3D" id="3.40.50.720">
    <property type="entry name" value="NAD(P)-binding Rossmann-like Domain"/>
    <property type="match status" value="1"/>
</dbReference>
<proteinExistence type="inferred from homology"/>
<evidence type="ECO:0000313" key="3">
    <source>
        <dbReference type="EMBL" id="KAI3424129.1"/>
    </source>
</evidence>
<organism evidence="3 4">
    <name type="scientific">Chlorella vulgaris</name>
    <name type="common">Green alga</name>
    <dbReference type="NCBI Taxonomy" id="3077"/>
    <lineage>
        <taxon>Eukaryota</taxon>
        <taxon>Viridiplantae</taxon>
        <taxon>Chlorophyta</taxon>
        <taxon>core chlorophytes</taxon>
        <taxon>Trebouxiophyceae</taxon>
        <taxon>Chlorellales</taxon>
        <taxon>Chlorellaceae</taxon>
        <taxon>Chlorella clade</taxon>
        <taxon>Chlorella</taxon>
    </lineage>
</organism>
<dbReference type="GO" id="GO:0016491">
    <property type="term" value="F:oxidoreductase activity"/>
    <property type="evidence" value="ECO:0007669"/>
    <property type="project" value="UniProtKB-KW"/>
</dbReference>
<dbReference type="PANTHER" id="PTHR24320">
    <property type="entry name" value="RETINOL DEHYDROGENASE"/>
    <property type="match status" value="1"/>
</dbReference>
<dbReference type="EMBL" id="SIDB01000013">
    <property type="protein sequence ID" value="KAI3424129.1"/>
    <property type="molecule type" value="Genomic_DNA"/>
</dbReference>
<keyword evidence="2" id="KW-0560">Oxidoreductase</keyword>
<gene>
    <name evidence="3" type="ORF">D9Q98_009490</name>
</gene>
<dbReference type="InterPro" id="IPR036291">
    <property type="entry name" value="NAD(P)-bd_dom_sf"/>
</dbReference>
<dbReference type="PRINTS" id="PR00081">
    <property type="entry name" value="GDHRDH"/>
</dbReference>
<reference evidence="3" key="2">
    <citation type="submission" date="2020-11" db="EMBL/GenBank/DDBJ databases">
        <authorList>
            <person name="Cecchin M."/>
            <person name="Marcolungo L."/>
            <person name="Rossato M."/>
            <person name="Girolomoni L."/>
            <person name="Cosentino E."/>
            <person name="Cuine S."/>
            <person name="Li-Beisson Y."/>
            <person name="Delledonne M."/>
            <person name="Ballottari M."/>
        </authorList>
    </citation>
    <scope>NUCLEOTIDE SEQUENCE</scope>
    <source>
        <strain evidence="3">211/11P</strain>
        <tissue evidence="3">Whole cell</tissue>
    </source>
</reference>
<dbReference type="AlphaFoldDB" id="A0A9D4TFB7"/>
<comment type="similarity">
    <text evidence="1">Belongs to the short-chain dehydrogenases/reductases (SDR) family.</text>
</comment>
<evidence type="ECO:0000256" key="1">
    <source>
        <dbReference type="ARBA" id="ARBA00006484"/>
    </source>
</evidence>
<dbReference type="Pfam" id="PF00106">
    <property type="entry name" value="adh_short"/>
    <property type="match status" value="1"/>
</dbReference>
<evidence type="ECO:0000256" key="2">
    <source>
        <dbReference type="ARBA" id="ARBA00023002"/>
    </source>
</evidence>
<dbReference type="OrthoDB" id="191139at2759"/>
<dbReference type="PANTHER" id="PTHR24320:SF262">
    <property type="entry name" value="DEHYDROGENASE"/>
    <property type="match status" value="1"/>
</dbReference>